<dbReference type="AlphaFoldDB" id="A0A4V3HGF8"/>
<dbReference type="PIRSF" id="PIRSF000915">
    <property type="entry name" value="PGP-type_phosphatase"/>
    <property type="match status" value="1"/>
</dbReference>
<dbReference type="SUPFAM" id="SSF56784">
    <property type="entry name" value="HAD-like"/>
    <property type="match status" value="1"/>
</dbReference>
<keyword evidence="4" id="KW-0460">Magnesium</keyword>
<evidence type="ECO:0000313" key="5">
    <source>
        <dbReference type="EMBL" id="TDY61151.1"/>
    </source>
</evidence>
<comment type="similarity">
    <text evidence="1">Belongs to the HAD-like hydrolase superfamily.</text>
</comment>
<dbReference type="PANTHER" id="PTHR19288">
    <property type="entry name" value="4-NITROPHENYLPHOSPHATASE-RELATED"/>
    <property type="match status" value="1"/>
</dbReference>
<evidence type="ECO:0000256" key="2">
    <source>
        <dbReference type="PIRSR" id="PIRSR000915-1"/>
    </source>
</evidence>
<dbReference type="GO" id="GO:0016791">
    <property type="term" value="F:phosphatase activity"/>
    <property type="evidence" value="ECO:0007669"/>
    <property type="project" value="TreeGrafter"/>
</dbReference>
<dbReference type="InterPro" id="IPR023214">
    <property type="entry name" value="HAD_sf"/>
</dbReference>
<keyword evidence="6" id="KW-1185">Reference proteome</keyword>
<dbReference type="InterPro" id="IPR006357">
    <property type="entry name" value="HAD-SF_hydro_IIA"/>
</dbReference>
<reference evidence="5 6" key="1">
    <citation type="submission" date="2019-03" db="EMBL/GenBank/DDBJ databases">
        <title>Genomic Encyclopedia of Type Strains, Phase IV (KMG-IV): sequencing the most valuable type-strain genomes for metagenomic binning, comparative biology and taxonomic classification.</title>
        <authorList>
            <person name="Goeker M."/>
        </authorList>
    </citation>
    <scope>NUCLEOTIDE SEQUENCE [LARGE SCALE GENOMIC DNA]</scope>
    <source>
        <strain evidence="5 6">DSM 25964</strain>
    </source>
</reference>
<dbReference type="PANTHER" id="PTHR19288:SF46">
    <property type="entry name" value="HALOACID DEHALOGENASE-LIKE HYDROLASE DOMAIN-CONTAINING PROTEIN 2"/>
    <property type="match status" value="1"/>
</dbReference>
<comment type="caution">
    <text evidence="5">The sequence shown here is derived from an EMBL/GenBank/DDBJ whole genome shotgun (WGS) entry which is preliminary data.</text>
</comment>
<dbReference type="GO" id="GO:0046872">
    <property type="term" value="F:metal ion binding"/>
    <property type="evidence" value="ECO:0007669"/>
    <property type="project" value="UniProtKB-KW"/>
</dbReference>
<feature type="active site" description="Nucleophile" evidence="2">
    <location>
        <position position="12"/>
    </location>
</feature>
<gene>
    <name evidence="5" type="ORF">C8D99_1063</name>
</gene>
<dbReference type="NCBIfam" id="TIGR01460">
    <property type="entry name" value="HAD-SF-IIA"/>
    <property type="match status" value="1"/>
</dbReference>
<keyword evidence="4" id="KW-0479">Metal-binding</keyword>
<feature type="binding site" evidence="4">
    <location>
        <position position="12"/>
    </location>
    <ligand>
        <name>Mg(2+)</name>
        <dbReference type="ChEBI" id="CHEBI:18420"/>
    </ligand>
</feature>
<keyword evidence="5" id="KW-0378">Hydrolase</keyword>
<sequence length="266" mass="28084">MIANLFDCFFFDLDGVLYVGGETTPGAAESLDTLRSMGKAIRFLTNNPTTRVRIADRLRGHGIAAEMDEIVTAGSATAKYLAEQGITRAWVIGESGLHREVEMAGILPAGEKDCEALVLGWDETATLAMVRRAALAVRNGALFVATNIDRTFPTAEGPVAGVGALVEAIRTGSGRDPVVVGKPFPPMFSEALTSAGFPRDRTVMVGDTPEVDILGAHRAGVSAILMGGAPLSGEGDFRRPDGHISSLPELFSPGRTCGRWSLPTTE</sequence>
<dbReference type="RefSeq" id="WP_166670033.1">
    <property type="nucleotide sequence ID" value="NZ_SORI01000006.1"/>
</dbReference>
<evidence type="ECO:0000256" key="3">
    <source>
        <dbReference type="PIRSR" id="PIRSR000915-2"/>
    </source>
</evidence>
<feature type="binding site" evidence="3">
    <location>
        <position position="182"/>
    </location>
    <ligand>
        <name>substrate</name>
    </ligand>
</feature>
<feature type="binding site" evidence="4">
    <location>
        <position position="14"/>
    </location>
    <ligand>
        <name>Mg(2+)</name>
        <dbReference type="ChEBI" id="CHEBI:18420"/>
    </ligand>
</feature>
<evidence type="ECO:0000256" key="1">
    <source>
        <dbReference type="PIRNR" id="PIRNR000915"/>
    </source>
</evidence>
<accession>A0A4V3HGF8</accession>
<proteinExistence type="inferred from homology"/>
<dbReference type="InterPro" id="IPR036412">
    <property type="entry name" value="HAD-like_sf"/>
</dbReference>
<dbReference type="Pfam" id="PF13344">
    <property type="entry name" value="Hydrolase_6"/>
    <property type="match status" value="1"/>
</dbReference>
<dbReference type="Gene3D" id="3.40.50.1000">
    <property type="entry name" value="HAD superfamily/HAD-like"/>
    <property type="match status" value="2"/>
</dbReference>
<protein>
    <submittedName>
        <fullName evidence="5">HAD superfamily hydrolase (TIGR01459 family)</fullName>
    </submittedName>
</protein>
<dbReference type="Proteomes" id="UP000295066">
    <property type="component" value="Unassembled WGS sequence"/>
</dbReference>
<feature type="binding site" evidence="4">
    <location>
        <position position="207"/>
    </location>
    <ligand>
        <name>Mg(2+)</name>
        <dbReference type="ChEBI" id="CHEBI:18420"/>
    </ligand>
</feature>
<comment type="cofactor">
    <cofactor evidence="4">
        <name>Mg(2+)</name>
        <dbReference type="ChEBI" id="CHEBI:18420"/>
    </cofactor>
    <text evidence="4">Divalent metal ions. Mg(2+) is the most effective.</text>
</comment>
<evidence type="ECO:0000256" key="4">
    <source>
        <dbReference type="PIRSR" id="PIRSR000915-3"/>
    </source>
</evidence>
<dbReference type="EMBL" id="SORI01000006">
    <property type="protein sequence ID" value="TDY61151.1"/>
    <property type="molecule type" value="Genomic_DNA"/>
</dbReference>
<feature type="active site" description="Proton donor" evidence="2">
    <location>
        <position position="14"/>
    </location>
</feature>
<evidence type="ECO:0000313" key="6">
    <source>
        <dbReference type="Proteomes" id="UP000295066"/>
    </source>
</evidence>
<dbReference type="GO" id="GO:0005737">
    <property type="term" value="C:cytoplasm"/>
    <property type="evidence" value="ECO:0007669"/>
    <property type="project" value="TreeGrafter"/>
</dbReference>
<name>A0A4V3HGF8_9BACT</name>
<dbReference type="Pfam" id="PF13242">
    <property type="entry name" value="Hydrolase_like"/>
    <property type="match status" value="1"/>
</dbReference>
<organism evidence="5 6">
    <name type="scientific">Aminivibrio pyruvatiphilus</name>
    <dbReference type="NCBI Taxonomy" id="1005740"/>
    <lineage>
        <taxon>Bacteria</taxon>
        <taxon>Thermotogati</taxon>
        <taxon>Synergistota</taxon>
        <taxon>Synergistia</taxon>
        <taxon>Synergistales</taxon>
        <taxon>Aminobacteriaceae</taxon>
        <taxon>Aminivibrio</taxon>
    </lineage>
</organism>